<dbReference type="InterPro" id="IPR011006">
    <property type="entry name" value="CheY-like_superfamily"/>
</dbReference>
<dbReference type="SMART" id="SM01012">
    <property type="entry name" value="ANTAR"/>
    <property type="match status" value="1"/>
</dbReference>
<dbReference type="Gene3D" id="3.30.450.40">
    <property type="match status" value="1"/>
</dbReference>
<keyword evidence="1" id="KW-0805">Transcription regulation</keyword>
<dbReference type="PIRSF" id="PIRSF036625">
    <property type="entry name" value="GAF_ANTAR"/>
    <property type="match status" value="1"/>
</dbReference>
<evidence type="ECO:0000313" key="4">
    <source>
        <dbReference type="EMBL" id="GAA0628512.1"/>
    </source>
</evidence>
<evidence type="ECO:0000259" key="3">
    <source>
        <dbReference type="PROSITE" id="PS50921"/>
    </source>
</evidence>
<dbReference type="PROSITE" id="PS50921">
    <property type="entry name" value="ANTAR"/>
    <property type="match status" value="1"/>
</dbReference>
<evidence type="ECO:0000256" key="1">
    <source>
        <dbReference type="ARBA" id="ARBA00023015"/>
    </source>
</evidence>
<dbReference type="InterPro" id="IPR036388">
    <property type="entry name" value="WH-like_DNA-bd_sf"/>
</dbReference>
<dbReference type="Pfam" id="PF03861">
    <property type="entry name" value="ANTAR"/>
    <property type="match status" value="1"/>
</dbReference>
<reference evidence="4 5" key="1">
    <citation type="journal article" date="2019" name="Int. J. Syst. Evol. Microbiol.">
        <title>The Global Catalogue of Microorganisms (GCM) 10K type strain sequencing project: providing services to taxonomists for standard genome sequencing and annotation.</title>
        <authorList>
            <consortium name="The Broad Institute Genomics Platform"/>
            <consortium name="The Broad Institute Genome Sequencing Center for Infectious Disease"/>
            <person name="Wu L."/>
            <person name="Ma J."/>
        </authorList>
    </citation>
    <scope>NUCLEOTIDE SEQUENCE [LARGE SCALE GENOMIC DNA]</scope>
    <source>
        <strain evidence="4 5">JCM 5067</strain>
    </source>
</reference>
<feature type="domain" description="ANTAR" evidence="3">
    <location>
        <begin position="156"/>
        <end position="217"/>
    </location>
</feature>
<dbReference type="SUPFAM" id="SSF52172">
    <property type="entry name" value="CheY-like"/>
    <property type="match status" value="1"/>
</dbReference>
<protein>
    <submittedName>
        <fullName evidence="4">GAF and ANTAR domain-containing protein</fullName>
    </submittedName>
</protein>
<sequence>MFSEPERQRPHSVSPVGRLSRLAEQSVRCAPASCGAVATLADSGADRRVTATHPDLDPLAGVQLACGEGPIPTALDVGAPVDTEDLLTERRWPGYRALALKSGVRSCVTLPFRRSGIEVTLSLYSFRPGSLDDAMGGAVRILGEETTAGLVRDRRYHAALAEVEQLETALRSRPVIDQASGIVMHVLGCDAPEAFALLRTVSQHANRKLSEVAEGVVRTKGRGLEDELAALTRPA</sequence>
<dbReference type="SUPFAM" id="SSF55781">
    <property type="entry name" value="GAF domain-like"/>
    <property type="match status" value="1"/>
</dbReference>
<gene>
    <name evidence="4" type="ORF">GCM10010394_69720</name>
</gene>
<dbReference type="Proteomes" id="UP001500668">
    <property type="component" value="Unassembled WGS sequence"/>
</dbReference>
<dbReference type="InterPro" id="IPR005561">
    <property type="entry name" value="ANTAR"/>
</dbReference>
<proteinExistence type="predicted"/>
<keyword evidence="2" id="KW-0804">Transcription</keyword>
<dbReference type="InterPro" id="IPR012074">
    <property type="entry name" value="GAF_ANTAR"/>
</dbReference>
<dbReference type="Gene3D" id="1.10.10.10">
    <property type="entry name" value="Winged helix-like DNA-binding domain superfamily/Winged helix DNA-binding domain"/>
    <property type="match status" value="1"/>
</dbReference>
<dbReference type="InterPro" id="IPR029016">
    <property type="entry name" value="GAF-like_dom_sf"/>
</dbReference>
<dbReference type="RefSeq" id="WP_344081479.1">
    <property type="nucleotide sequence ID" value="NZ_BAAACA010000066.1"/>
</dbReference>
<accession>A0ABN1H463</accession>
<evidence type="ECO:0000256" key="2">
    <source>
        <dbReference type="ARBA" id="ARBA00023163"/>
    </source>
</evidence>
<organism evidence="4 5">
    <name type="scientific">Streptomyces crystallinus</name>
    <dbReference type="NCBI Taxonomy" id="68191"/>
    <lineage>
        <taxon>Bacteria</taxon>
        <taxon>Bacillati</taxon>
        <taxon>Actinomycetota</taxon>
        <taxon>Actinomycetes</taxon>
        <taxon>Kitasatosporales</taxon>
        <taxon>Streptomycetaceae</taxon>
        <taxon>Streptomyces</taxon>
    </lineage>
</organism>
<name>A0ABN1H463_9ACTN</name>
<comment type="caution">
    <text evidence="4">The sequence shown here is derived from an EMBL/GenBank/DDBJ whole genome shotgun (WGS) entry which is preliminary data.</text>
</comment>
<dbReference type="EMBL" id="BAAACA010000066">
    <property type="protein sequence ID" value="GAA0628512.1"/>
    <property type="molecule type" value="Genomic_DNA"/>
</dbReference>
<evidence type="ECO:0000313" key="5">
    <source>
        <dbReference type="Proteomes" id="UP001500668"/>
    </source>
</evidence>
<keyword evidence="5" id="KW-1185">Reference proteome</keyword>